<dbReference type="GO" id="GO:0031267">
    <property type="term" value="F:small GTPase binding"/>
    <property type="evidence" value="ECO:0007669"/>
    <property type="project" value="InterPro"/>
</dbReference>
<dbReference type="SUPFAM" id="SSF48371">
    <property type="entry name" value="ARM repeat"/>
    <property type="match status" value="2"/>
</dbReference>
<dbReference type="PROSITE" id="PS50077">
    <property type="entry name" value="HEAT_REPEAT"/>
    <property type="match status" value="1"/>
</dbReference>
<evidence type="ECO:0000256" key="6">
    <source>
        <dbReference type="ARBA" id="ARBA00022927"/>
    </source>
</evidence>
<comment type="subcellular location">
    <subcellularLocation>
        <location evidence="2">Cytoplasm</location>
    </subcellularLocation>
    <subcellularLocation>
        <location evidence="1">Nucleus</location>
    </subcellularLocation>
</comment>
<dbReference type="GO" id="GO:0005737">
    <property type="term" value="C:cytoplasm"/>
    <property type="evidence" value="ECO:0007669"/>
    <property type="project" value="UniProtKB-SubCell"/>
</dbReference>
<dbReference type="InterPro" id="IPR058584">
    <property type="entry name" value="IMB1_TNPO1-like_TPR"/>
</dbReference>
<dbReference type="GO" id="GO:0006606">
    <property type="term" value="P:protein import into nucleus"/>
    <property type="evidence" value="ECO:0007669"/>
    <property type="project" value="InterPro"/>
</dbReference>
<keyword evidence="4" id="KW-0963">Cytoplasm</keyword>
<dbReference type="Proteomes" id="UP000013776">
    <property type="component" value="Unassembled WGS sequence"/>
</dbReference>
<dbReference type="InterPro" id="IPR057672">
    <property type="entry name" value="TPR_IPO4/5"/>
</dbReference>
<name>R4X9V3_TAPDE</name>
<evidence type="ECO:0000256" key="3">
    <source>
        <dbReference type="ARBA" id="ARBA00022448"/>
    </source>
</evidence>
<keyword evidence="3" id="KW-0813">Transport</keyword>
<gene>
    <name evidence="10" type="ORF">TAPDE_002279</name>
</gene>
<feature type="repeat" description="HEAT" evidence="8">
    <location>
        <begin position="381"/>
        <end position="419"/>
    </location>
</feature>
<dbReference type="InterPro" id="IPR021133">
    <property type="entry name" value="HEAT_type_2"/>
</dbReference>
<keyword evidence="11" id="KW-1185">Reference proteome</keyword>
<dbReference type="PANTHER" id="PTHR10527">
    <property type="entry name" value="IMPORTIN BETA"/>
    <property type="match status" value="1"/>
</dbReference>
<evidence type="ECO:0000256" key="4">
    <source>
        <dbReference type="ARBA" id="ARBA00022490"/>
    </source>
</evidence>
<sequence length="1077" mass="118487">MEQLEGLLNEIAQPDSQRIAAATKALKETYYNNPACLPSLIQVMQQSQSVQIRQLAAVEARKQATAHWASLDETTRLNIRNSLLQSTLSEQQKLVRHASARVIANIARIDLPDGKWQDLPNFLVQAATSRSVGDRVVGIYILYTLFETLDSLFANKMQELFNLFTTTIQDPESSEVRATTLLAIGRMAEIIDSEDKQSVKAFRNVLPSMVKVLQETVTNDDSENAKQAFETFQTLLILEPHLLSKNIPDILQFMIQLGSTTSVDDDYRVMALSWVMTCIRYRRNKIKSLKLGPQLVQAMLKIGSEEDSEAQDEDCPSRLAYRCIDTLSTSLPPSHVYEPLLQSAQGMLQSSFNGDRKSALICMGVGMEGAVDYVSQKFELILPAIIHGLEDQDAIVQRAALLALGQMADELPTEIAEHHKQLLPLVFNLMHSQGDKVGKSATNALEALLEGLEKEDILTYLPRLMSAFFAILHGNEGDLEVRTTVVAAIGSAAHSAEEAFAPYFEDTMTLLLPCLNLTNTTEEMEFRGVVTDTMGAIAGAVGKSRFSPYTQHVSQAAYEGLQLNQPRLRECGFVFFSVLARVLEQDFSPYIGMIVPALLKSLQQDEMGSDANENGDVAGDLVAQAEQFGNVEDINLTGIEGDDDDDDEEGLMKSLGFNSAVAMEKEIAADALGEVFAHVKQDFVPFLELSCTELIKCLDHFYEGVRKSAVGSLFRVVATLYNMSNPQQWIPGVPASIPLHEEVQKYTAIVRQSVFEITPSEDEKLVLTEVLRNYAETVKLCGPAVLGSQEDLNKLCDLILLVLQKQHPCQIGDEGGAFGQDDAEEDIIEADDDDSAEYDAMLIDAANDMIIALAFALGGQFQQPFGQFLPLITKFYTSKATTERASAVACLGEVAGGLKGDITSFTEPIFHVVMQGLVDEDKEVRSNSAYATGLLCEFTKMDLSTSYMTILQKLQPFFAGQNHRLAKDNAIGCTSRMIIARPDSVPLSQVLPVLVSNLPLTDDYAENQPVYKMICQLYRANNQDILNLTEQLVPVFVAVLAGDKDQLKDATRGDLQALCSALNAQFPGTGLQQIVSN</sequence>
<organism evidence="10 11">
    <name type="scientific">Taphrina deformans (strain PYCC 5710 / ATCC 11124 / CBS 356.35 / IMI 108563 / JCM 9778 / NBRC 8474)</name>
    <name type="common">Peach leaf curl fungus</name>
    <name type="synonym">Lalaria deformans</name>
    <dbReference type="NCBI Taxonomy" id="1097556"/>
    <lineage>
        <taxon>Eukaryota</taxon>
        <taxon>Fungi</taxon>
        <taxon>Dikarya</taxon>
        <taxon>Ascomycota</taxon>
        <taxon>Taphrinomycotina</taxon>
        <taxon>Taphrinomycetes</taxon>
        <taxon>Taphrinales</taxon>
        <taxon>Taphrinaceae</taxon>
        <taxon>Taphrina</taxon>
    </lineage>
</organism>
<reference evidence="10 11" key="1">
    <citation type="journal article" date="2013" name="MBio">
        <title>Genome sequencing of the plant pathogen Taphrina deformans, the causal agent of peach leaf curl.</title>
        <authorList>
            <person name="Cisse O.H."/>
            <person name="Almeida J.M.G.C.F."/>
            <person name="Fonseca A."/>
            <person name="Kumar A.A."/>
            <person name="Salojaervi J."/>
            <person name="Overmyer K."/>
            <person name="Hauser P.M."/>
            <person name="Pagni M."/>
        </authorList>
    </citation>
    <scope>NUCLEOTIDE SEQUENCE [LARGE SCALE GENOMIC DNA]</scope>
    <source>
        <strain evidence="11">PYCC 5710 / ATCC 11124 / CBS 356.35 / IMI 108563 / JCM 9778 / NBRC 8474</strain>
    </source>
</reference>
<keyword evidence="5" id="KW-0677">Repeat</keyword>
<dbReference type="OrthoDB" id="7862313at2759"/>
<dbReference type="eggNOG" id="KOG2171">
    <property type="taxonomic scope" value="Eukaryota"/>
</dbReference>
<dbReference type="InterPro" id="IPR040122">
    <property type="entry name" value="Importin_beta"/>
</dbReference>
<dbReference type="STRING" id="1097556.R4X9V3"/>
<evidence type="ECO:0000256" key="2">
    <source>
        <dbReference type="ARBA" id="ARBA00004496"/>
    </source>
</evidence>
<dbReference type="VEuPathDB" id="FungiDB:TAPDE_002279"/>
<dbReference type="GO" id="GO:0005634">
    <property type="term" value="C:nucleus"/>
    <property type="evidence" value="ECO:0007669"/>
    <property type="project" value="UniProtKB-ARBA"/>
</dbReference>
<comment type="caution">
    <text evidence="10">The sequence shown here is derived from an EMBL/GenBank/DDBJ whole genome shotgun (WGS) entry which is preliminary data.</text>
</comment>
<dbReference type="Pfam" id="PF03810">
    <property type="entry name" value="IBN_N"/>
    <property type="match status" value="1"/>
</dbReference>
<dbReference type="PROSITE" id="PS50166">
    <property type="entry name" value="IMPORTIN_B_NT"/>
    <property type="match status" value="1"/>
</dbReference>
<evidence type="ECO:0000256" key="7">
    <source>
        <dbReference type="ARBA" id="ARBA00023242"/>
    </source>
</evidence>
<evidence type="ECO:0000256" key="1">
    <source>
        <dbReference type="ARBA" id="ARBA00004123"/>
    </source>
</evidence>
<accession>R4X9V3</accession>
<evidence type="ECO:0000256" key="5">
    <source>
        <dbReference type="ARBA" id="ARBA00022737"/>
    </source>
</evidence>
<evidence type="ECO:0000313" key="11">
    <source>
        <dbReference type="Proteomes" id="UP000013776"/>
    </source>
</evidence>
<protein>
    <submittedName>
        <fullName evidence="10">Karyopherin Kap123</fullName>
    </submittedName>
</protein>
<dbReference type="Gene3D" id="1.25.10.10">
    <property type="entry name" value="Leucine-rich Repeat Variant"/>
    <property type="match status" value="1"/>
</dbReference>
<keyword evidence="7" id="KW-0539">Nucleus</keyword>
<dbReference type="Pfam" id="PF25574">
    <property type="entry name" value="TPR_IMB1"/>
    <property type="match status" value="1"/>
</dbReference>
<dbReference type="SMART" id="SM00913">
    <property type="entry name" value="IBN_N"/>
    <property type="match status" value="1"/>
</dbReference>
<evidence type="ECO:0000313" key="10">
    <source>
        <dbReference type="EMBL" id="CCG82267.1"/>
    </source>
</evidence>
<feature type="domain" description="Importin N-terminal" evidence="9">
    <location>
        <begin position="22"/>
        <end position="89"/>
    </location>
</feature>
<evidence type="ECO:0000256" key="8">
    <source>
        <dbReference type="PROSITE-ProRule" id="PRU00103"/>
    </source>
</evidence>
<dbReference type="InterPro" id="IPR011989">
    <property type="entry name" value="ARM-like"/>
</dbReference>
<dbReference type="InterPro" id="IPR001494">
    <property type="entry name" value="Importin-beta_N"/>
</dbReference>
<evidence type="ECO:0000259" key="9">
    <source>
        <dbReference type="PROSITE" id="PS50166"/>
    </source>
</evidence>
<keyword evidence="6" id="KW-0653">Protein transport</keyword>
<dbReference type="AlphaFoldDB" id="R4X9V3"/>
<dbReference type="InterPro" id="IPR016024">
    <property type="entry name" value="ARM-type_fold"/>
</dbReference>
<dbReference type="Pfam" id="PF25780">
    <property type="entry name" value="TPR_IPO5"/>
    <property type="match status" value="1"/>
</dbReference>
<dbReference type="EMBL" id="CAHR02000075">
    <property type="protein sequence ID" value="CCG82267.1"/>
    <property type="molecule type" value="Genomic_DNA"/>
</dbReference>
<proteinExistence type="predicted"/>